<keyword evidence="3" id="KW-1185">Reference proteome</keyword>
<dbReference type="EMBL" id="BMFS01000002">
    <property type="protein sequence ID" value="GGG94360.1"/>
    <property type="molecule type" value="Genomic_DNA"/>
</dbReference>
<evidence type="ECO:0000313" key="3">
    <source>
        <dbReference type="Proteomes" id="UP000648722"/>
    </source>
</evidence>
<gene>
    <name evidence="2" type="ORF">GCM10007420_07340</name>
</gene>
<comment type="caution">
    <text evidence="2">The sequence shown here is derived from an EMBL/GenBank/DDBJ whole genome shotgun (WGS) entry which is preliminary data.</text>
</comment>
<reference evidence="3" key="1">
    <citation type="journal article" date="2019" name="Int. J. Syst. Evol. Microbiol.">
        <title>The Global Catalogue of Microorganisms (GCM) 10K type strain sequencing project: providing services to taxonomists for standard genome sequencing and annotation.</title>
        <authorList>
            <consortium name="The Broad Institute Genomics Platform"/>
            <consortium name="The Broad Institute Genome Sequencing Center for Infectious Disease"/>
            <person name="Wu L."/>
            <person name="Ma J."/>
        </authorList>
    </citation>
    <scope>NUCLEOTIDE SEQUENCE [LARGE SCALE GENOMIC DNA]</scope>
    <source>
        <strain evidence="3">CGMCC 1.12766</strain>
    </source>
</reference>
<dbReference type="Proteomes" id="UP000648722">
    <property type="component" value="Unassembled WGS sequence"/>
</dbReference>
<dbReference type="RefSeq" id="WP_188451195.1">
    <property type="nucleotide sequence ID" value="NZ_BMFS01000002.1"/>
</dbReference>
<evidence type="ECO:0000256" key="1">
    <source>
        <dbReference type="SAM" id="SignalP"/>
    </source>
</evidence>
<keyword evidence="1" id="KW-0732">Signal</keyword>
<accession>A0ABQ1XI93</accession>
<feature type="chain" id="PRO_5047285172" description="Lipoprotein" evidence="1">
    <location>
        <begin position="24"/>
        <end position="278"/>
    </location>
</feature>
<protein>
    <recommendedName>
        <fullName evidence="4">Lipoprotein</fullName>
    </recommendedName>
</protein>
<evidence type="ECO:0000313" key="2">
    <source>
        <dbReference type="EMBL" id="GGG94360.1"/>
    </source>
</evidence>
<sequence>MASFKLVSAGLAVLLASCATTGAGESAQDAVAGPVDCSSYRASDAPLVFHAMDPNVPAAWPTQRIVVSAGVTIPISVGHFDPRRGIEPVPVQCVDFQLSPSDAVRLSQDGLSIEIGEDAQPGSDIQLTGTLRGSRRGEGSETLRIVIIDEISRQLIGTWSFDAVRGCDAAEVDPPLEIRFEVNNGLSVTWTPFGRYWDYWGRYEWSPDTGAFTFEATGGNQVPADISVNGEMVLEDDRHLALSGVHFGTRERGAPPSGVSAAEAGCTLVFRRQGAAPQ</sequence>
<feature type="signal peptide" evidence="1">
    <location>
        <begin position="1"/>
        <end position="23"/>
    </location>
</feature>
<organism evidence="2 3">
    <name type="scientific">Glycocaulis albus</name>
    <dbReference type="NCBI Taxonomy" id="1382801"/>
    <lineage>
        <taxon>Bacteria</taxon>
        <taxon>Pseudomonadati</taxon>
        <taxon>Pseudomonadota</taxon>
        <taxon>Alphaproteobacteria</taxon>
        <taxon>Maricaulales</taxon>
        <taxon>Maricaulaceae</taxon>
        <taxon>Glycocaulis</taxon>
    </lineage>
</organism>
<proteinExistence type="predicted"/>
<dbReference type="PROSITE" id="PS51257">
    <property type="entry name" value="PROKAR_LIPOPROTEIN"/>
    <property type="match status" value="1"/>
</dbReference>
<evidence type="ECO:0008006" key="4">
    <source>
        <dbReference type="Google" id="ProtNLM"/>
    </source>
</evidence>
<name>A0ABQ1XI93_9PROT</name>